<dbReference type="Gene3D" id="3.40.50.2300">
    <property type="match status" value="1"/>
</dbReference>
<feature type="domain" description="Response regulatory" evidence="4">
    <location>
        <begin position="9"/>
        <end position="123"/>
    </location>
</feature>
<dbReference type="InterPro" id="IPR008207">
    <property type="entry name" value="Sig_transdc_His_kin_Hpt_dom"/>
</dbReference>
<dbReference type="CDD" id="cd00156">
    <property type="entry name" value="REC"/>
    <property type="match status" value="1"/>
</dbReference>
<dbReference type="InterPro" id="IPR001789">
    <property type="entry name" value="Sig_transdc_resp-reg_receiver"/>
</dbReference>
<reference evidence="5 6" key="1">
    <citation type="submission" date="2020-10" db="EMBL/GenBank/DDBJ databases">
        <title>complete genome sequencing of Lysobacter sp. H23M41.</title>
        <authorList>
            <person name="Bae J.-W."/>
            <person name="Lee S.-Y."/>
        </authorList>
    </citation>
    <scope>NUCLEOTIDE SEQUENCE [LARGE SCALE GENOMIC DNA]</scope>
    <source>
        <strain evidence="5 6">H23M41</strain>
    </source>
</reference>
<dbReference type="PANTHER" id="PTHR44591:SF21">
    <property type="entry name" value="TWO-COMPONENT RESPONSE REGULATOR"/>
    <property type="match status" value="1"/>
</dbReference>
<evidence type="ECO:0000256" key="3">
    <source>
        <dbReference type="PROSITE-ProRule" id="PRU00169"/>
    </source>
</evidence>
<accession>A0A7S6UJG1</accession>
<dbReference type="Proteomes" id="UP000593932">
    <property type="component" value="Chromosome"/>
</dbReference>
<evidence type="ECO:0000256" key="1">
    <source>
        <dbReference type="ARBA" id="ARBA00022553"/>
    </source>
</evidence>
<protein>
    <submittedName>
        <fullName evidence="5">Response regulator</fullName>
    </submittedName>
</protein>
<sequence length="248" mass="25876">MNEPRGLPRILLVEDEPTSAAFLATAARETPAKVDIAADVATGLAMGRSNTYQLWMFDATLPDGSGSELLRRLRTDAPGVPAIAHTASDDPSQLAALAAAGFIEVLRKPLPTAEVQAAVRRALGLPARSAATEPRTADAAPPLWDDRAAAVALNGNDEHVATLRGLFLDELPQACERIAGAARAGNFDTVGAELHRLRASCGFVGAAKLGTVVKLLQGDPSSRVLMETFQEAAQETLNRPPVATAAGS</sequence>
<dbReference type="Pfam" id="PF00072">
    <property type="entry name" value="Response_reg"/>
    <property type="match status" value="1"/>
</dbReference>
<gene>
    <name evidence="5" type="ORF">INQ42_09075</name>
</gene>
<dbReference type="Gene3D" id="1.20.120.160">
    <property type="entry name" value="HPT domain"/>
    <property type="match status" value="1"/>
</dbReference>
<dbReference type="SUPFAM" id="SSF52172">
    <property type="entry name" value="CheY-like"/>
    <property type="match status" value="1"/>
</dbReference>
<evidence type="ECO:0000313" key="5">
    <source>
        <dbReference type="EMBL" id="QOW21412.1"/>
    </source>
</evidence>
<evidence type="ECO:0000259" key="4">
    <source>
        <dbReference type="PROSITE" id="PS50110"/>
    </source>
</evidence>
<dbReference type="InterPro" id="IPR011006">
    <property type="entry name" value="CheY-like_superfamily"/>
</dbReference>
<dbReference type="PANTHER" id="PTHR44591">
    <property type="entry name" value="STRESS RESPONSE REGULATOR PROTEIN 1"/>
    <property type="match status" value="1"/>
</dbReference>
<dbReference type="SUPFAM" id="SSF47226">
    <property type="entry name" value="Histidine-containing phosphotransfer domain, HPT domain"/>
    <property type="match status" value="1"/>
</dbReference>
<dbReference type="InterPro" id="IPR050595">
    <property type="entry name" value="Bact_response_regulator"/>
</dbReference>
<dbReference type="EMBL" id="CP063657">
    <property type="protein sequence ID" value="QOW21412.1"/>
    <property type="molecule type" value="Genomic_DNA"/>
</dbReference>
<organism evidence="5 6">
    <name type="scientific">Novilysobacter avium</name>
    <dbReference type="NCBI Taxonomy" id="2781023"/>
    <lineage>
        <taxon>Bacteria</taxon>
        <taxon>Pseudomonadati</taxon>
        <taxon>Pseudomonadota</taxon>
        <taxon>Gammaproteobacteria</taxon>
        <taxon>Lysobacterales</taxon>
        <taxon>Lysobacteraceae</taxon>
        <taxon>Novilysobacter</taxon>
    </lineage>
</organism>
<evidence type="ECO:0000313" key="6">
    <source>
        <dbReference type="Proteomes" id="UP000593932"/>
    </source>
</evidence>
<dbReference type="Pfam" id="PF01627">
    <property type="entry name" value="Hpt"/>
    <property type="match status" value="1"/>
</dbReference>
<keyword evidence="6" id="KW-1185">Reference proteome</keyword>
<proteinExistence type="predicted"/>
<dbReference type="SMART" id="SM00448">
    <property type="entry name" value="REC"/>
    <property type="match status" value="1"/>
</dbReference>
<dbReference type="RefSeq" id="WP_194033990.1">
    <property type="nucleotide sequence ID" value="NZ_CP063657.1"/>
</dbReference>
<dbReference type="PROSITE" id="PS50110">
    <property type="entry name" value="RESPONSE_REGULATORY"/>
    <property type="match status" value="1"/>
</dbReference>
<keyword evidence="1 3" id="KW-0597">Phosphoprotein</keyword>
<feature type="modified residue" description="4-aspartylphosphate" evidence="3">
    <location>
        <position position="58"/>
    </location>
</feature>
<evidence type="ECO:0000256" key="2">
    <source>
        <dbReference type="ARBA" id="ARBA00023012"/>
    </source>
</evidence>
<keyword evidence="2" id="KW-0902">Two-component regulatory system</keyword>
<dbReference type="InterPro" id="IPR036641">
    <property type="entry name" value="HPT_dom_sf"/>
</dbReference>
<name>A0A7S6UJG1_9GAMM</name>